<organism evidence="3 4">
    <name type="scientific">Jiella flava</name>
    <dbReference type="NCBI Taxonomy" id="2816857"/>
    <lineage>
        <taxon>Bacteria</taxon>
        <taxon>Pseudomonadati</taxon>
        <taxon>Pseudomonadota</taxon>
        <taxon>Alphaproteobacteria</taxon>
        <taxon>Hyphomicrobiales</taxon>
        <taxon>Aurantimonadaceae</taxon>
        <taxon>Jiella</taxon>
    </lineage>
</organism>
<proteinExistence type="predicted"/>
<evidence type="ECO:0000259" key="2">
    <source>
        <dbReference type="Pfam" id="PF04965"/>
    </source>
</evidence>
<dbReference type="AlphaFoldDB" id="A0A939JW46"/>
<dbReference type="InterPro" id="IPR007048">
    <property type="entry name" value="IraD/Gp25-like"/>
</dbReference>
<dbReference type="EMBL" id="JAFMPP010000006">
    <property type="protein sequence ID" value="MBO0662662.1"/>
    <property type="molecule type" value="Genomic_DNA"/>
</dbReference>
<gene>
    <name evidence="3" type="primary">tssE</name>
    <name evidence="3" type="ORF">J1C48_08740</name>
</gene>
<evidence type="ECO:0000313" key="3">
    <source>
        <dbReference type="EMBL" id="MBO0662662.1"/>
    </source>
</evidence>
<dbReference type="Pfam" id="PF04965">
    <property type="entry name" value="GPW_gp25"/>
    <property type="match status" value="1"/>
</dbReference>
<accession>A0A939JW46</accession>
<keyword evidence="4" id="KW-1185">Reference proteome</keyword>
<dbReference type="InterPro" id="IPR017737">
    <property type="entry name" value="TssE1-like"/>
</dbReference>
<sequence>MPDPLDRFVPSTAGYARPLLDRLIDAEPDSPEDAPQRPVDQMRQLREGIRRDLEALLNTRRNPVSTPAALPALDSALVSYGIDGFVAANLATEAAKLRFARAVERRIAMFETRLSNVSVTIIKRSDDRDRALRMRIQATFRLYEGMPPIRLESMVDPSTSRIEIEAPHG</sequence>
<name>A0A939JW46_9HYPH</name>
<protein>
    <submittedName>
        <fullName evidence="3">Type VI secretion system baseplate subunit TssE</fullName>
    </submittedName>
</protein>
<reference evidence="3" key="1">
    <citation type="submission" date="2021-03" db="EMBL/GenBank/DDBJ databases">
        <title>Whole genome sequence of Jiella sp. CQZ9-1.</title>
        <authorList>
            <person name="Tuo L."/>
        </authorList>
    </citation>
    <scope>NUCLEOTIDE SEQUENCE</scope>
    <source>
        <strain evidence="3">CQZ9-1</strain>
    </source>
</reference>
<evidence type="ECO:0000313" key="4">
    <source>
        <dbReference type="Proteomes" id="UP000664122"/>
    </source>
</evidence>
<dbReference type="SUPFAM" id="SSF160719">
    <property type="entry name" value="gpW/gp25-like"/>
    <property type="match status" value="1"/>
</dbReference>
<dbReference type="PANTHER" id="PTHR38595:SF1">
    <property type="entry name" value="TYPE VI SECRETION SYSTEM COMPONENT TSSE1"/>
    <property type="match status" value="1"/>
</dbReference>
<dbReference type="RefSeq" id="WP_207257453.1">
    <property type="nucleotide sequence ID" value="NZ_JAFMPP010000006.1"/>
</dbReference>
<dbReference type="InterPro" id="IPR053176">
    <property type="entry name" value="T6SS_TssE1-like"/>
</dbReference>
<dbReference type="NCBIfam" id="TIGR03357">
    <property type="entry name" value="VI_zyme"/>
    <property type="match status" value="1"/>
</dbReference>
<feature type="region of interest" description="Disordered" evidence="1">
    <location>
        <begin position="20"/>
        <end position="41"/>
    </location>
</feature>
<comment type="caution">
    <text evidence="3">The sequence shown here is derived from an EMBL/GenBank/DDBJ whole genome shotgun (WGS) entry which is preliminary data.</text>
</comment>
<evidence type="ECO:0000256" key="1">
    <source>
        <dbReference type="SAM" id="MobiDB-lite"/>
    </source>
</evidence>
<dbReference type="Proteomes" id="UP000664122">
    <property type="component" value="Unassembled WGS sequence"/>
</dbReference>
<feature type="domain" description="IraD/Gp25-like" evidence="2">
    <location>
        <begin position="44"/>
        <end position="141"/>
    </location>
</feature>
<dbReference type="PANTHER" id="PTHR38595">
    <property type="entry name" value="CYTOPLASMIC PROTEIN-RELATED"/>
    <property type="match status" value="1"/>
</dbReference>